<dbReference type="Pfam" id="PF14559">
    <property type="entry name" value="TPR_19"/>
    <property type="match status" value="1"/>
</dbReference>
<dbReference type="InterPro" id="IPR011990">
    <property type="entry name" value="TPR-like_helical_dom_sf"/>
</dbReference>
<dbReference type="PROSITE" id="PS50005">
    <property type="entry name" value="TPR"/>
    <property type="match status" value="2"/>
</dbReference>
<evidence type="ECO:0000313" key="5">
    <source>
        <dbReference type="Proteomes" id="UP000887577"/>
    </source>
</evidence>
<name>A0A914ZAJ6_9BILA</name>
<reference evidence="6" key="1">
    <citation type="submission" date="2022-11" db="UniProtKB">
        <authorList>
            <consortium name="WormBaseParasite"/>
        </authorList>
    </citation>
    <scope>IDENTIFICATION</scope>
</reference>
<comment type="similarity">
    <text evidence="3">Belongs to the TTC27 family.</text>
</comment>
<protein>
    <submittedName>
        <fullName evidence="6">Tetratricopeptide repeat protein</fullName>
    </submittedName>
</protein>
<dbReference type="InterPro" id="IPR044244">
    <property type="entry name" value="TTC27/Emw1"/>
</dbReference>
<dbReference type="SMART" id="SM00028">
    <property type="entry name" value="TPR"/>
    <property type="match status" value="4"/>
</dbReference>
<keyword evidence="5" id="KW-1185">Reference proteome</keyword>
<keyword evidence="2 4" id="KW-0802">TPR repeat</keyword>
<dbReference type="SUPFAM" id="SSF48452">
    <property type="entry name" value="TPR-like"/>
    <property type="match status" value="1"/>
</dbReference>
<dbReference type="AlphaFoldDB" id="A0A914ZAJ6"/>
<dbReference type="PANTHER" id="PTHR16193:SF0">
    <property type="entry name" value="TETRATRICOPEPTIDE REPEAT PROTEIN 27"/>
    <property type="match status" value="1"/>
</dbReference>
<dbReference type="PANTHER" id="PTHR16193">
    <property type="entry name" value="TETRATRICOPEPTIDE REPEAT PROTEIN 27"/>
    <property type="match status" value="1"/>
</dbReference>
<organism evidence="5 6">
    <name type="scientific">Panagrolaimus superbus</name>
    <dbReference type="NCBI Taxonomy" id="310955"/>
    <lineage>
        <taxon>Eukaryota</taxon>
        <taxon>Metazoa</taxon>
        <taxon>Ecdysozoa</taxon>
        <taxon>Nematoda</taxon>
        <taxon>Chromadorea</taxon>
        <taxon>Rhabditida</taxon>
        <taxon>Tylenchina</taxon>
        <taxon>Panagrolaimomorpha</taxon>
        <taxon>Panagrolaimoidea</taxon>
        <taxon>Panagrolaimidae</taxon>
        <taxon>Panagrolaimus</taxon>
    </lineage>
</organism>
<evidence type="ECO:0000256" key="1">
    <source>
        <dbReference type="ARBA" id="ARBA00022737"/>
    </source>
</evidence>
<dbReference type="Proteomes" id="UP000887577">
    <property type="component" value="Unplaced"/>
</dbReference>
<feature type="repeat" description="TPR" evidence="4">
    <location>
        <begin position="546"/>
        <end position="579"/>
    </location>
</feature>
<dbReference type="InterPro" id="IPR019734">
    <property type="entry name" value="TPR_rpt"/>
</dbReference>
<proteinExistence type="inferred from homology"/>
<dbReference type="Gene3D" id="1.25.40.10">
    <property type="entry name" value="Tetratricopeptide repeat domain"/>
    <property type="match status" value="1"/>
</dbReference>
<evidence type="ECO:0000313" key="6">
    <source>
        <dbReference type="WBParaSite" id="PSU_v2.g8937.t1"/>
    </source>
</evidence>
<feature type="repeat" description="TPR" evidence="4">
    <location>
        <begin position="512"/>
        <end position="545"/>
    </location>
</feature>
<evidence type="ECO:0000256" key="3">
    <source>
        <dbReference type="ARBA" id="ARBA00024020"/>
    </source>
</evidence>
<keyword evidence="1" id="KW-0677">Repeat</keyword>
<accession>A0A914ZAJ6</accession>
<evidence type="ECO:0000256" key="4">
    <source>
        <dbReference type="PROSITE-ProRule" id="PRU00339"/>
    </source>
</evidence>
<sequence>MSDTVILKGFLLHPKIHTLLNESKLDFSDADTQVKCFSNIKEKLEDLTENQKLFLSEICLERVTLSVFAGCVKEHELIYSLANTISTKYDMNVEDFERVQNIIDEVDKVFGEDPLSFFISLKSNTIDIHPLTYYVQYFLIAYLVLYDSWNLSKGLKIAKFNFLRSKFLYIYATLLTDSCSSVKKCVDELNDFSVQFVLHLPLAEQVEYHLIIANTYLIYFEVAKAIEACSTARKLCGVEFDFFGELGKRTYFQVTDLPQLFAQASLDGKVDVTQFTPFNESEDVPLALKLDDDTVMTEIKKASPSTVTEKPKLYPVHLACMITSLIIMQRNEAPDEILFEKAESFVHEIVSYRKVYGVQLRALLARCLNECERKRKIERAIMQAEVLKNDLQGIHSVDGRQVEFSIEQYQTRLPWLLASNAKPFWIYARSYASLLLRLGASAEALRVYNDIYDYDSLVECYISIGQSDKAETMVKNLLSVKETPYRLCLMGDITREMSWYEKAIELSNDTSAKARTALGLILMKRGDNEGAFKNLSRAVKIKPLHAETLFSLGHVAYKLERYADAVAAYRNCVHVDPAEYEAWNNMSAAFLHLKRPEQAQRTMKEALKFNRNHSEMWRNYAIMSINVDDYAQAIHAIKEYMNISKKPNIEEIVQQLILSIIQVQKPANFETLRKEAISMMGQLSSKVILEADTLVCYALLKKPDETCKDKEVYESYLPTASKAVQKLMTANTWKSDKDVMYKTLQLATDIVMCEKFLNSLLPEGRKVAEHTSRVSTILKTARENYGTNFENLQGYDGLRSLLETAAAATTVVS</sequence>
<dbReference type="WBParaSite" id="PSU_v2.g8937.t1">
    <property type="protein sequence ID" value="PSU_v2.g8937.t1"/>
    <property type="gene ID" value="PSU_v2.g8937"/>
</dbReference>
<evidence type="ECO:0000256" key="2">
    <source>
        <dbReference type="ARBA" id="ARBA00022803"/>
    </source>
</evidence>